<dbReference type="InterPro" id="IPR021819">
    <property type="entry name" value="Far11/STRP_C"/>
</dbReference>
<protein>
    <recommendedName>
        <fullName evidence="6">Far11/STRP N-terminal domain-containing protein</fullName>
    </recommendedName>
</protein>
<dbReference type="InterPro" id="IPR040185">
    <property type="entry name" value="Far11/STRP"/>
</dbReference>
<feature type="domain" description="Far11/STRP C-terminal" evidence="3">
    <location>
        <begin position="331"/>
        <end position="591"/>
    </location>
</feature>
<accession>A0A9P1GU10</accession>
<dbReference type="Pfam" id="PF11882">
    <property type="entry name" value="DUF3402"/>
    <property type="match status" value="1"/>
</dbReference>
<dbReference type="OrthoDB" id="18234at2759"/>
<feature type="domain" description="Far11/STRP N-terminal" evidence="2">
    <location>
        <begin position="15"/>
        <end position="277"/>
    </location>
</feature>
<dbReference type="Pfam" id="PF07923">
    <property type="entry name" value="N1221"/>
    <property type="match status" value="2"/>
</dbReference>
<keyword evidence="5" id="KW-1185">Reference proteome</keyword>
<evidence type="ECO:0000259" key="2">
    <source>
        <dbReference type="SMART" id="SM01292"/>
    </source>
</evidence>
<dbReference type="SMART" id="SM01292">
    <property type="entry name" value="N1221"/>
    <property type="match status" value="1"/>
</dbReference>
<evidence type="ECO:0000256" key="1">
    <source>
        <dbReference type="SAM" id="MobiDB-lite"/>
    </source>
</evidence>
<dbReference type="EMBL" id="CALLCH030000001">
    <property type="protein sequence ID" value="CAI4210252.1"/>
    <property type="molecule type" value="Genomic_DNA"/>
</dbReference>
<name>A0A9P1GU10_9PEZI</name>
<evidence type="ECO:0008006" key="6">
    <source>
        <dbReference type="Google" id="ProtNLM"/>
    </source>
</evidence>
<sequence>MQLRRIVADIRQVDPVAYDFTYTDTDGLGEEIDEWFVYMMWQWIRLNGIQKTFEWQWQEENGGGPRAADVRWEDVSERKRTGFVRAAVEALAAAGDADDDVSDRLTHIGKIAYVVLGRWGIQPDDTQTPGHTELQMAQEELLNLMTIMYMAMQLAISRSGELQETRKQLRALSPSLPNFMLLATSRLRWDDAGFLPQPQMFLLLWKSLLLIFGGTEELVAAKRETRETPEDGKEKDIITASPLTTTLSVKSPEQWGLHPPPTRTYRNACAIPTALARGGRQGRQKAKLPDEPKLPFLYPPLDSTSNTAGGKDPAGIQSLLLHRKWEGSDIPASILEAGDIFSRRVRMTRAARQLWDEREAFIKFDRGWEPDQEDDDDDDDDDDIEELFLDELSEEERKEIEALRKGYREKPPPPDRLVDLGPKKNVSKEVERQLNAVEDFYRESLPNLQSLVIVLLKAILVNITAVIVQGPANQQHPGMANRGPNGHINGVGQAQGPGSNGSPAPALSIEDIDAARTREITAKAATGILLLTLKWFKVSHVLKFEYLTQLLLDSNYIPLVLKLLHIRISNKLWIVRQTGLSIASSDSVIYARG</sequence>
<dbReference type="PANTHER" id="PTHR13239">
    <property type="entry name" value="PROTEIN REQUIRED FOR HYPHAL ANASTOMOSIS HAM-2"/>
    <property type="match status" value="1"/>
</dbReference>
<feature type="region of interest" description="Disordered" evidence="1">
    <location>
        <begin position="476"/>
        <end position="506"/>
    </location>
</feature>
<comment type="caution">
    <text evidence="4">The sequence shown here is derived from an EMBL/GenBank/DDBJ whole genome shotgun (WGS) entry which is preliminary data.</text>
</comment>
<reference evidence="4" key="1">
    <citation type="submission" date="2022-11" db="EMBL/GenBank/DDBJ databases">
        <authorList>
            <person name="Scott C."/>
            <person name="Bruce N."/>
        </authorList>
    </citation>
    <scope>NUCLEOTIDE SEQUENCE</scope>
</reference>
<dbReference type="GO" id="GO:0007010">
    <property type="term" value="P:cytoskeleton organization"/>
    <property type="evidence" value="ECO:0007669"/>
    <property type="project" value="TreeGrafter"/>
</dbReference>
<dbReference type="SMART" id="SM01293">
    <property type="entry name" value="DUF3402"/>
    <property type="match status" value="1"/>
</dbReference>
<organism evidence="4 5">
    <name type="scientific">Parascedosporium putredinis</name>
    <dbReference type="NCBI Taxonomy" id="1442378"/>
    <lineage>
        <taxon>Eukaryota</taxon>
        <taxon>Fungi</taxon>
        <taxon>Dikarya</taxon>
        <taxon>Ascomycota</taxon>
        <taxon>Pezizomycotina</taxon>
        <taxon>Sordariomycetes</taxon>
        <taxon>Hypocreomycetidae</taxon>
        <taxon>Microascales</taxon>
        <taxon>Microascaceae</taxon>
        <taxon>Parascedosporium</taxon>
    </lineage>
</organism>
<evidence type="ECO:0000259" key="3">
    <source>
        <dbReference type="SMART" id="SM01293"/>
    </source>
</evidence>
<dbReference type="Proteomes" id="UP000838763">
    <property type="component" value="Unassembled WGS sequence"/>
</dbReference>
<evidence type="ECO:0000313" key="5">
    <source>
        <dbReference type="Proteomes" id="UP000838763"/>
    </source>
</evidence>
<proteinExistence type="predicted"/>
<dbReference type="InterPro" id="IPR012486">
    <property type="entry name" value="Far11/STRP_N"/>
</dbReference>
<dbReference type="GO" id="GO:0005829">
    <property type="term" value="C:cytosol"/>
    <property type="evidence" value="ECO:0007669"/>
    <property type="project" value="TreeGrafter"/>
</dbReference>
<dbReference type="PANTHER" id="PTHR13239:SF4">
    <property type="entry name" value="AT25231P"/>
    <property type="match status" value="1"/>
</dbReference>
<dbReference type="AlphaFoldDB" id="A0A9P1GU10"/>
<evidence type="ECO:0000313" key="4">
    <source>
        <dbReference type="EMBL" id="CAI4210252.1"/>
    </source>
</evidence>
<gene>
    <name evidence="4" type="ORF">PPNO1_LOCUS59</name>
</gene>